<accession>X1JCL4</accession>
<dbReference type="EMBL" id="BARV01000020">
    <property type="protein sequence ID" value="GAH91732.1"/>
    <property type="molecule type" value="Genomic_DNA"/>
</dbReference>
<reference evidence="1" key="1">
    <citation type="journal article" date="2014" name="Front. Microbiol.">
        <title>High frequency of phylogenetically diverse reductive dehalogenase-homologous genes in deep subseafloor sedimentary metagenomes.</title>
        <authorList>
            <person name="Kawai M."/>
            <person name="Futagami T."/>
            <person name="Toyoda A."/>
            <person name="Takaki Y."/>
            <person name="Nishi S."/>
            <person name="Hori S."/>
            <person name="Arai W."/>
            <person name="Tsubouchi T."/>
            <person name="Morono Y."/>
            <person name="Uchiyama I."/>
            <person name="Ito T."/>
            <person name="Fujiyama A."/>
            <person name="Inagaki F."/>
            <person name="Takami H."/>
        </authorList>
    </citation>
    <scope>NUCLEOTIDE SEQUENCE</scope>
    <source>
        <strain evidence="1">Expedition CK06-06</strain>
    </source>
</reference>
<dbReference type="AlphaFoldDB" id="X1JCL4"/>
<proteinExistence type="predicted"/>
<comment type="caution">
    <text evidence="1">The sequence shown here is derived from an EMBL/GenBank/DDBJ whole genome shotgun (WGS) entry which is preliminary data.</text>
</comment>
<gene>
    <name evidence="1" type="ORF">S06H3_00137</name>
</gene>
<evidence type="ECO:0000313" key="1">
    <source>
        <dbReference type="EMBL" id="GAH91732.1"/>
    </source>
</evidence>
<sequence>MATIAQVPTSDIAPRLSFPFQKSIGVYLKRIYGNVRFKVRYDLGSNENVFCVVELVYPYNLSGIIVGIPHRVVKNSRRNSPPSSNSREGG</sequence>
<protein>
    <submittedName>
        <fullName evidence="1">Uncharacterized protein</fullName>
    </submittedName>
</protein>
<organism evidence="1">
    <name type="scientific">marine sediment metagenome</name>
    <dbReference type="NCBI Taxonomy" id="412755"/>
    <lineage>
        <taxon>unclassified sequences</taxon>
        <taxon>metagenomes</taxon>
        <taxon>ecological metagenomes</taxon>
    </lineage>
</organism>
<name>X1JCL4_9ZZZZ</name>